<sequence length="314" mass="35642">MRGIKVAHLAKDNQLECVSGHAGMSSFITEQMISRPGIELAGFMDFFDNNRVILIGSKENSFFLLFDQKIQEVRLRQIMKLKPPAVIFSVNVDVPEVYKKLGDEYGVPILKSQLRTTALNSKLFSYLQDYLSPRKTVHGVLLDIGGLGVLITGKSGIGKSETALELIKRGHILISDDRVDIYQKDVGILIGQAPKILERYLEIRGIGIVDVISMFGVSAFRETKKIRMVVELEKWEENRYYDRLGLDLETTKYFDTEIPKIVIPVLPGRNVATLVESAARNQKLKYMGYHAAFNLTREITRSMKRNEREENESN</sequence>
<dbReference type="Pfam" id="PF07475">
    <property type="entry name" value="Hpr_kinase_C"/>
    <property type="match status" value="1"/>
</dbReference>
<dbReference type="NCBIfam" id="TIGR00679">
    <property type="entry name" value="hpr-ser"/>
    <property type="match status" value="1"/>
</dbReference>
<dbReference type="GO" id="GO:0000155">
    <property type="term" value="F:phosphorelay sensor kinase activity"/>
    <property type="evidence" value="ECO:0007669"/>
    <property type="project" value="InterPro"/>
</dbReference>
<dbReference type="InterPro" id="IPR027417">
    <property type="entry name" value="P-loop_NTPase"/>
</dbReference>
<dbReference type="HOGENOM" id="CLU_052030_0_1_14"/>
<dbReference type="GO" id="GO:0004674">
    <property type="term" value="F:protein serine/threonine kinase activity"/>
    <property type="evidence" value="ECO:0007669"/>
    <property type="project" value="UniProtKB-KW"/>
</dbReference>
<feature type="active site" evidence="14">
    <location>
        <position position="243"/>
    </location>
</feature>
<dbReference type="EMBL" id="FO681348">
    <property type="protein sequence ID" value="CCV66615.1"/>
    <property type="molecule type" value="Genomic_DNA"/>
</dbReference>
<evidence type="ECO:0000256" key="11">
    <source>
        <dbReference type="ARBA" id="ARBA00023268"/>
    </source>
</evidence>
<protein>
    <recommendedName>
        <fullName evidence="14">HPr kinase/phosphorylase</fullName>
        <shortName evidence="14">HPrK/P</shortName>
        <ecNumber evidence="14">2.7.11.-</ecNumber>
        <ecNumber evidence="14">2.7.4.-</ecNumber>
    </recommendedName>
    <alternativeName>
        <fullName evidence="14">HPr(Ser) kinase/phosphorylase</fullName>
    </alternativeName>
</protein>
<evidence type="ECO:0000256" key="13">
    <source>
        <dbReference type="ARBA" id="ARBA00047657"/>
    </source>
</evidence>
<feature type="active site" evidence="14">
    <location>
        <position position="159"/>
    </location>
</feature>
<keyword evidence="8 14" id="KW-0418">Kinase</keyword>
<comment type="miscellaneous">
    <text evidence="14">Both phosphorylation and phosphorolysis are carried out by the same active site and suggest a common mechanism for both reactions.</text>
</comment>
<evidence type="ECO:0000256" key="4">
    <source>
        <dbReference type="ARBA" id="ARBA00022527"/>
    </source>
</evidence>
<keyword evidence="7 14" id="KW-0547">Nucleotide-binding</keyword>
<evidence type="ECO:0000256" key="8">
    <source>
        <dbReference type="ARBA" id="ARBA00022777"/>
    </source>
</evidence>
<evidence type="ECO:0000256" key="9">
    <source>
        <dbReference type="ARBA" id="ARBA00022840"/>
    </source>
</evidence>
<evidence type="ECO:0000259" key="16">
    <source>
        <dbReference type="Pfam" id="PF07475"/>
    </source>
</evidence>
<dbReference type="GO" id="GO:0000287">
    <property type="term" value="F:magnesium ion binding"/>
    <property type="evidence" value="ECO:0007669"/>
    <property type="project" value="UniProtKB-UniRule"/>
</dbReference>
<keyword evidence="11 14" id="KW-0511">Multifunctional enzyme</keyword>
<dbReference type="InterPro" id="IPR003755">
    <property type="entry name" value="HPr(Ser)_kin/Pase"/>
</dbReference>
<comment type="cofactor">
    <cofactor evidence="2 14">
        <name>Mg(2+)</name>
        <dbReference type="ChEBI" id="CHEBI:18420"/>
    </cofactor>
</comment>
<evidence type="ECO:0000256" key="2">
    <source>
        <dbReference type="ARBA" id="ARBA00001946"/>
    </source>
</evidence>
<evidence type="ECO:0000313" key="18">
    <source>
        <dbReference type="Proteomes" id="UP000032737"/>
    </source>
</evidence>
<name>U4KQ98_9MOLU</name>
<dbReference type="EC" id="2.7.11.-" evidence="14"/>
<dbReference type="InterPro" id="IPR011126">
    <property type="entry name" value="Hpr_kin/Pase_Hpr_N"/>
</dbReference>
<dbReference type="HAMAP" id="MF_01249">
    <property type="entry name" value="HPr_kinase"/>
    <property type="match status" value="1"/>
</dbReference>
<keyword evidence="4 14" id="KW-0723">Serine/threonine-protein kinase</keyword>
<comment type="domain">
    <text evidence="14">The Walker A ATP-binding motif also binds Pi and PPi.</text>
</comment>
<evidence type="ECO:0000313" key="17">
    <source>
        <dbReference type="EMBL" id="CCV66615.1"/>
    </source>
</evidence>
<evidence type="ECO:0000256" key="5">
    <source>
        <dbReference type="ARBA" id="ARBA00022679"/>
    </source>
</evidence>
<feature type="binding site" evidence="14">
    <location>
        <begin position="153"/>
        <end position="160"/>
    </location>
    <ligand>
        <name>ATP</name>
        <dbReference type="ChEBI" id="CHEBI:30616"/>
    </ligand>
</feature>
<dbReference type="AlphaFoldDB" id="U4KQ98"/>
<dbReference type="OrthoDB" id="9778803at2"/>
<evidence type="ECO:0000256" key="14">
    <source>
        <dbReference type="HAMAP-Rule" id="MF_01249"/>
    </source>
</evidence>
<evidence type="ECO:0000256" key="7">
    <source>
        <dbReference type="ARBA" id="ARBA00022741"/>
    </source>
</evidence>
<dbReference type="Gene3D" id="3.40.50.300">
    <property type="entry name" value="P-loop containing nucleotide triphosphate hydrolases"/>
    <property type="match status" value="1"/>
</dbReference>
<evidence type="ECO:0000256" key="6">
    <source>
        <dbReference type="ARBA" id="ARBA00022723"/>
    </source>
</evidence>
<dbReference type="GO" id="GO:0004712">
    <property type="term" value="F:protein serine/threonine/tyrosine kinase activity"/>
    <property type="evidence" value="ECO:0007669"/>
    <property type="project" value="UniProtKB-UniRule"/>
</dbReference>
<dbReference type="Gene3D" id="3.40.1390.20">
    <property type="entry name" value="HprK N-terminal domain-like"/>
    <property type="match status" value="1"/>
</dbReference>
<feature type="binding site" evidence="14">
    <location>
        <position position="160"/>
    </location>
    <ligand>
        <name>Mg(2+)</name>
        <dbReference type="ChEBI" id="CHEBI:18420"/>
    </ligand>
</feature>
<dbReference type="RefSeq" id="WP_030005467.1">
    <property type="nucleotide sequence ID" value="NC_022549.1"/>
</dbReference>
<comment type="catalytic activity">
    <reaction evidence="13 14">
        <text>[HPr protein]-O-phospho-L-serine + phosphate + H(+) = [HPr protein]-L-serine + diphosphate</text>
        <dbReference type="Rhea" id="RHEA:46604"/>
        <dbReference type="Rhea" id="RHEA-COMP:11602"/>
        <dbReference type="Rhea" id="RHEA-COMP:11603"/>
        <dbReference type="ChEBI" id="CHEBI:15378"/>
        <dbReference type="ChEBI" id="CHEBI:29999"/>
        <dbReference type="ChEBI" id="CHEBI:33019"/>
        <dbReference type="ChEBI" id="CHEBI:43474"/>
        <dbReference type="ChEBI" id="CHEBI:83421"/>
    </reaction>
</comment>
<dbReference type="GO" id="GO:0006109">
    <property type="term" value="P:regulation of carbohydrate metabolic process"/>
    <property type="evidence" value="ECO:0007669"/>
    <property type="project" value="UniProtKB-UniRule"/>
</dbReference>
<keyword evidence="5 14" id="KW-0808">Transferase</keyword>
<dbReference type="SUPFAM" id="SSF75138">
    <property type="entry name" value="HprK N-terminal domain-like"/>
    <property type="match status" value="1"/>
</dbReference>
<dbReference type="GO" id="GO:0005524">
    <property type="term" value="F:ATP binding"/>
    <property type="evidence" value="ECO:0007669"/>
    <property type="project" value="UniProtKB-UniRule"/>
</dbReference>
<feature type="domain" description="HPr kinase/phosphorylase C-terminal" evidence="16">
    <location>
        <begin position="130"/>
        <end position="297"/>
    </location>
</feature>
<dbReference type="InterPro" id="IPR028979">
    <property type="entry name" value="Ser_kin/Pase_Hpr-like_N_sf"/>
</dbReference>
<evidence type="ECO:0000256" key="12">
    <source>
        <dbReference type="ARBA" id="ARBA00023277"/>
    </source>
</evidence>
<comment type="subunit">
    <text evidence="14">Homohexamer.</text>
</comment>
<keyword evidence="9 14" id="KW-0067">ATP-binding</keyword>
<comment type="catalytic activity">
    <reaction evidence="1 14">
        <text>[HPr protein]-L-serine + ATP = [HPr protein]-O-phospho-L-serine + ADP + H(+)</text>
        <dbReference type="Rhea" id="RHEA:46600"/>
        <dbReference type="Rhea" id="RHEA-COMP:11602"/>
        <dbReference type="Rhea" id="RHEA-COMP:11603"/>
        <dbReference type="ChEBI" id="CHEBI:15378"/>
        <dbReference type="ChEBI" id="CHEBI:29999"/>
        <dbReference type="ChEBI" id="CHEBI:30616"/>
        <dbReference type="ChEBI" id="CHEBI:83421"/>
        <dbReference type="ChEBI" id="CHEBI:456216"/>
    </reaction>
</comment>
<feature type="binding site" evidence="14">
    <location>
        <position position="202"/>
    </location>
    <ligand>
        <name>Mg(2+)</name>
        <dbReference type="ChEBI" id="CHEBI:18420"/>
    </ligand>
</feature>
<dbReference type="CDD" id="cd01918">
    <property type="entry name" value="HprK_C"/>
    <property type="match status" value="1"/>
</dbReference>
<keyword evidence="10 14" id="KW-0460">Magnesium</keyword>
<comment type="similarity">
    <text evidence="3 14">Belongs to the HPrK/P family.</text>
</comment>
<feature type="region of interest" description="Important for the catalytic mechanism of dephosphorylation" evidence="14">
    <location>
        <begin position="264"/>
        <end position="269"/>
    </location>
</feature>
<evidence type="ECO:0000256" key="3">
    <source>
        <dbReference type="ARBA" id="ARBA00006883"/>
    </source>
</evidence>
<accession>U4KQ98</accession>
<evidence type="ECO:0000259" key="15">
    <source>
        <dbReference type="Pfam" id="PF02603"/>
    </source>
</evidence>
<dbReference type="Pfam" id="PF02603">
    <property type="entry name" value="Hpr_kinase_N"/>
    <property type="match status" value="1"/>
</dbReference>
<feature type="domain" description="HPr(Ser) kinase/phosphorylase N-terminal" evidence="15">
    <location>
        <begin position="4"/>
        <end position="127"/>
    </location>
</feature>
<dbReference type="InterPro" id="IPR011104">
    <property type="entry name" value="Hpr_kin/Pase_C"/>
</dbReference>
<feature type="region of interest" description="Important for the catalytic mechanism of both phosphorylation and dephosphorylation" evidence="14">
    <location>
        <begin position="201"/>
        <end position="210"/>
    </location>
</feature>
<dbReference type="KEGG" id="abra:BN85315940"/>
<dbReference type="SUPFAM" id="SSF53795">
    <property type="entry name" value="PEP carboxykinase-like"/>
    <property type="match status" value="1"/>
</dbReference>
<dbReference type="PANTHER" id="PTHR30305">
    <property type="entry name" value="PROTEIN YJDM-RELATED"/>
    <property type="match status" value="1"/>
</dbReference>
<dbReference type="STRING" id="61635.BN85315940"/>
<evidence type="ECO:0000256" key="10">
    <source>
        <dbReference type="ARBA" id="ARBA00022842"/>
    </source>
</evidence>
<proteinExistence type="inferred from homology"/>
<feature type="active site" description="Proton acceptor; for phosphorylation activity. Proton donor; for dephosphorylation activity" evidence="14">
    <location>
        <position position="177"/>
    </location>
</feature>
<keyword evidence="12" id="KW-0119">Carbohydrate metabolism</keyword>
<gene>
    <name evidence="14 17" type="primary">hprK</name>
    <name evidence="17" type="ORF">BN85315940</name>
</gene>
<keyword evidence="6 14" id="KW-0479">Metal-binding</keyword>
<reference evidence="17 18" key="1">
    <citation type="journal article" date="2013" name="J. Mol. Microbiol. Biotechnol.">
        <title>Analysis of the Complete Genomes of Acholeplasma brassicae , A. palmae and A. laidlawii and Their Comparison to the Obligate Parasites from ' Candidatus Phytoplasma'.</title>
        <authorList>
            <person name="Kube M."/>
            <person name="Siewert C."/>
            <person name="Migdoll A.M."/>
            <person name="Duduk B."/>
            <person name="Holz S."/>
            <person name="Rabus R."/>
            <person name="Seemuller E."/>
            <person name="Mitrovic J."/>
            <person name="Muller I."/>
            <person name="Buttner C."/>
            <person name="Reinhardt R."/>
        </authorList>
    </citation>
    <scope>NUCLEOTIDE SEQUENCE [LARGE SCALE GENOMIC DNA]</scope>
    <source>
        <strain evidence="18">0502</strain>
    </source>
</reference>
<dbReference type="Proteomes" id="UP000032737">
    <property type="component" value="Chromosome"/>
</dbReference>
<feature type="active site" evidence="14">
    <location>
        <position position="138"/>
    </location>
</feature>
<comment type="function">
    <text evidence="14">Catalyzes the ATP- as well as the pyrophosphate-dependent phosphorylation of a specific serine residue in HPr, a phosphocarrier protein of the phosphoenolpyruvate-dependent sugar phosphotransferase system (PTS). HprK/P also catalyzes the pyrophosphate-producing, inorganic phosphate-dependent dephosphorylation (phosphorolysis) of seryl-phosphorylated HPr (P-Ser-HPr).</text>
</comment>
<organism evidence="17 18">
    <name type="scientific">Acholeplasma brassicae</name>
    <dbReference type="NCBI Taxonomy" id="61635"/>
    <lineage>
        <taxon>Bacteria</taxon>
        <taxon>Bacillati</taxon>
        <taxon>Mycoplasmatota</taxon>
        <taxon>Mollicutes</taxon>
        <taxon>Acholeplasmatales</taxon>
        <taxon>Acholeplasmataceae</taxon>
        <taxon>Acholeplasma</taxon>
    </lineage>
</organism>
<dbReference type="PANTHER" id="PTHR30305:SF1">
    <property type="entry name" value="HPR KINASE_PHOSPHORYLASE"/>
    <property type="match status" value="1"/>
</dbReference>
<dbReference type="FunFam" id="3.40.50.300:FF:000174">
    <property type="entry name" value="HPr kinase/phosphorylase"/>
    <property type="match status" value="1"/>
</dbReference>
<evidence type="ECO:0000256" key="1">
    <source>
        <dbReference type="ARBA" id="ARBA00001120"/>
    </source>
</evidence>
<keyword evidence="18" id="KW-1185">Reference proteome</keyword>
<dbReference type="EC" id="2.7.4.-" evidence="14"/>